<dbReference type="GO" id="GO:0005829">
    <property type="term" value="C:cytosol"/>
    <property type="evidence" value="ECO:0007669"/>
    <property type="project" value="TreeGrafter"/>
</dbReference>
<proteinExistence type="predicted"/>
<dbReference type="PANTHER" id="PTHR42686">
    <property type="entry name" value="GH17980P-RELATED"/>
    <property type="match status" value="1"/>
</dbReference>
<dbReference type="Proteomes" id="UP001165289">
    <property type="component" value="Unassembled WGS sequence"/>
</dbReference>
<dbReference type="GO" id="GO:0016491">
    <property type="term" value="F:oxidoreductase activity"/>
    <property type="evidence" value="ECO:0007669"/>
    <property type="project" value="InterPro"/>
</dbReference>
<evidence type="ECO:0000313" key="3">
    <source>
        <dbReference type="Proteomes" id="UP001165289"/>
    </source>
</evidence>
<gene>
    <name evidence="2" type="ORF">LOD99_745</name>
</gene>
<evidence type="ECO:0000259" key="1">
    <source>
        <dbReference type="Pfam" id="PF00248"/>
    </source>
</evidence>
<dbReference type="InterPro" id="IPR023210">
    <property type="entry name" value="NADP_OxRdtase_dom"/>
</dbReference>
<protein>
    <submittedName>
        <fullName evidence="2">D-threo-aldose 1-dehydrogenase</fullName>
    </submittedName>
</protein>
<accession>A0AAV7JZA9</accession>
<comment type="caution">
    <text evidence="2">The sequence shown here is derived from an EMBL/GenBank/DDBJ whole genome shotgun (WGS) entry which is preliminary data.</text>
</comment>
<keyword evidence="3" id="KW-1185">Reference proteome</keyword>
<dbReference type="AlphaFoldDB" id="A0AAV7JZA9"/>
<dbReference type="SUPFAM" id="SSF51430">
    <property type="entry name" value="NAD(P)-linked oxidoreductase"/>
    <property type="match status" value="1"/>
</dbReference>
<organism evidence="2 3">
    <name type="scientific">Oopsacas minuta</name>
    <dbReference type="NCBI Taxonomy" id="111878"/>
    <lineage>
        <taxon>Eukaryota</taxon>
        <taxon>Metazoa</taxon>
        <taxon>Porifera</taxon>
        <taxon>Hexactinellida</taxon>
        <taxon>Hexasterophora</taxon>
        <taxon>Lyssacinosida</taxon>
        <taxon>Leucopsacidae</taxon>
        <taxon>Oopsacas</taxon>
    </lineage>
</organism>
<sequence length="327" mass="37176">MEKRQLGRTDIFLGPFSIGTSTLGNVYGEVKFETAQKLCHEIIKKDKYLFDTSPFYGILKSETVLGKCLQGIDRDKYYLSSKVGRYGLKEFDYSAKRIKESVNESLARLGVDYLDILILHDVEYVDPDIVLQEALPALQQVKESGKARYIGFSCEPLQVLKLIIEKSPIQLDVVISYPHYTLLDDSLSKLFPLLKEKGIGMINASPLVLGLLTTKSSPPSWHYMTKEKLFELKQLISTVEAEYKYPIEKAALQFPTEEPCVPTTLVGLKGLEEFEFLEQILKDPIPPHIFSSIKGKMLNNNITFRDPHYYELGNYSFVDEDTPKSLP</sequence>
<dbReference type="Gene3D" id="3.20.20.100">
    <property type="entry name" value="NADP-dependent oxidoreductase domain"/>
    <property type="match status" value="1"/>
</dbReference>
<feature type="domain" description="NADP-dependent oxidoreductase" evidence="1">
    <location>
        <begin position="17"/>
        <end position="288"/>
    </location>
</feature>
<dbReference type="InterPro" id="IPR036812">
    <property type="entry name" value="NAD(P)_OxRdtase_dom_sf"/>
</dbReference>
<name>A0AAV7JZA9_9METZ</name>
<dbReference type="EMBL" id="JAKMXF010000222">
    <property type="protein sequence ID" value="KAI6654348.1"/>
    <property type="molecule type" value="Genomic_DNA"/>
</dbReference>
<reference evidence="2 3" key="1">
    <citation type="journal article" date="2023" name="BMC Biol.">
        <title>The compact genome of the sponge Oopsacas minuta (Hexactinellida) is lacking key metazoan core genes.</title>
        <authorList>
            <person name="Santini S."/>
            <person name="Schenkelaars Q."/>
            <person name="Jourda C."/>
            <person name="Duchesne M."/>
            <person name="Belahbib H."/>
            <person name="Rocher C."/>
            <person name="Selva M."/>
            <person name="Riesgo A."/>
            <person name="Vervoort M."/>
            <person name="Leys S.P."/>
            <person name="Kodjabachian L."/>
            <person name="Le Bivic A."/>
            <person name="Borchiellini C."/>
            <person name="Claverie J.M."/>
            <person name="Renard E."/>
        </authorList>
    </citation>
    <scope>NUCLEOTIDE SEQUENCE [LARGE SCALE GENOMIC DNA]</scope>
    <source>
        <strain evidence="2">SPO-2</strain>
    </source>
</reference>
<dbReference type="Pfam" id="PF00248">
    <property type="entry name" value="Aldo_ket_red"/>
    <property type="match status" value="1"/>
</dbReference>
<evidence type="ECO:0000313" key="2">
    <source>
        <dbReference type="EMBL" id="KAI6654348.1"/>
    </source>
</evidence>
<dbReference type="PANTHER" id="PTHR42686:SF1">
    <property type="entry name" value="GH17980P-RELATED"/>
    <property type="match status" value="1"/>
</dbReference>
<dbReference type="InterPro" id="IPR020471">
    <property type="entry name" value="AKR"/>
</dbReference>